<dbReference type="InterPro" id="IPR036047">
    <property type="entry name" value="F-box-like_dom_sf"/>
</dbReference>
<dbReference type="Proteomes" id="UP001054252">
    <property type="component" value="Unassembled WGS sequence"/>
</dbReference>
<organism evidence="2 3">
    <name type="scientific">Rubroshorea leprosula</name>
    <dbReference type="NCBI Taxonomy" id="152421"/>
    <lineage>
        <taxon>Eukaryota</taxon>
        <taxon>Viridiplantae</taxon>
        <taxon>Streptophyta</taxon>
        <taxon>Embryophyta</taxon>
        <taxon>Tracheophyta</taxon>
        <taxon>Spermatophyta</taxon>
        <taxon>Magnoliopsida</taxon>
        <taxon>eudicotyledons</taxon>
        <taxon>Gunneridae</taxon>
        <taxon>Pentapetalae</taxon>
        <taxon>rosids</taxon>
        <taxon>malvids</taxon>
        <taxon>Malvales</taxon>
        <taxon>Dipterocarpaceae</taxon>
        <taxon>Rubroshorea</taxon>
    </lineage>
</organism>
<dbReference type="InterPro" id="IPR050232">
    <property type="entry name" value="FBL13/AtMIF1-like"/>
</dbReference>
<dbReference type="SUPFAM" id="SSF81383">
    <property type="entry name" value="F-box domain"/>
    <property type="match status" value="1"/>
</dbReference>
<comment type="caution">
    <text evidence="2">The sequence shown here is derived from an EMBL/GenBank/DDBJ whole genome shotgun (WGS) entry which is preliminary data.</text>
</comment>
<dbReference type="SMART" id="SM00579">
    <property type="entry name" value="FBD"/>
    <property type="match status" value="1"/>
</dbReference>
<gene>
    <name evidence="2" type="ORF">SLEP1_g31405</name>
</gene>
<evidence type="ECO:0000259" key="1">
    <source>
        <dbReference type="PROSITE" id="PS50181"/>
    </source>
</evidence>
<evidence type="ECO:0000313" key="2">
    <source>
        <dbReference type="EMBL" id="GKV21424.1"/>
    </source>
</evidence>
<evidence type="ECO:0000313" key="3">
    <source>
        <dbReference type="Proteomes" id="UP001054252"/>
    </source>
</evidence>
<dbReference type="SUPFAM" id="SSF52058">
    <property type="entry name" value="L domain-like"/>
    <property type="match status" value="1"/>
</dbReference>
<dbReference type="PROSITE" id="PS50181">
    <property type="entry name" value="FBOX"/>
    <property type="match status" value="1"/>
</dbReference>
<protein>
    <recommendedName>
        <fullName evidence="1">F-box domain-containing protein</fullName>
    </recommendedName>
</protein>
<dbReference type="Gene3D" id="1.20.1280.50">
    <property type="match status" value="1"/>
</dbReference>
<dbReference type="Pfam" id="PF08387">
    <property type="entry name" value="FBD"/>
    <property type="match status" value="1"/>
</dbReference>
<dbReference type="EMBL" id="BPVZ01000057">
    <property type="protein sequence ID" value="GKV21424.1"/>
    <property type="molecule type" value="Genomic_DNA"/>
</dbReference>
<dbReference type="SMART" id="SM00256">
    <property type="entry name" value="FBOX"/>
    <property type="match status" value="1"/>
</dbReference>
<dbReference type="AlphaFoldDB" id="A0AAV5K387"/>
<dbReference type="InterPro" id="IPR001810">
    <property type="entry name" value="F-box_dom"/>
</dbReference>
<keyword evidence="3" id="KW-1185">Reference proteome</keyword>
<dbReference type="InterPro" id="IPR055357">
    <property type="entry name" value="LRR_At1g61320_AtMIF1"/>
</dbReference>
<reference evidence="2 3" key="1">
    <citation type="journal article" date="2021" name="Commun. Biol.">
        <title>The genome of Shorea leprosula (Dipterocarpaceae) highlights the ecological relevance of drought in aseasonal tropical rainforests.</title>
        <authorList>
            <person name="Ng K.K.S."/>
            <person name="Kobayashi M.J."/>
            <person name="Fawcett J.A."/>
            <person name="Hatakeyama M."/>
            <person name="Paape T."/>
            <person name="Ng C.H."/>
            <person name="Ang C.C."/>
            <person name="Tnah L.H."/>
            <person name="Lee C.T."/>
            <person name="Nishiyama T."/>
            <person name="Sese J."/>
            <person name="O'Brien M.J."/>
            <person name="Copetti D."/>
            <person name="Mohd Noor M.I."/>
            <person name="Ong R.C."/>
            <person name="Putra M."/>
            <person name="Sireger I.Z."/>
            <person name="Indrioko S."/>
            <person name="Kosugi Y."/>
            <person name="Izuno A."/>
            <person name="Isagi Y."/>
            <person name="Lee S.L."/>
            <person name="Shimizu K.K."/>
        </authorList>
    </citation>
    <scope>NUCLEOTIDE SEQUENCE [LARGE SCALE GENOMIC DNA]</scope>
    <source>
        <strain evidence="2">214</strain>
    </source>
</reference>
<dbReference type="InterPro" id="IPR053781">
    <property type="entry name" value="F-box_AtFBL13-like"/>
</dbReference>
<dbReference type="InterPro" id="IPR006566">
    <property type="entry name" value="FBD"/>
</dbReference>
<dbReference type="Pfam" id="PF23622">
    <property type="entry name" value="LRR_At1g61320_AtMIF1"/>
    <property type="match status" value="1"/>
</dbReference>
<proteinExistence type="predicted"/>
<dbReference type="PANTHER" id="PTHR31900:SF27">
    <property type="entry name" value="FBD DOMAIN-CONTAINING PROTEIN"/>
    <property type="match status" value="1"/>
</dbReference>
<name>A0AAV5K387_9ROSI</name>
<dbReference type="PANTHER" id="PTHR31900">
    <property type="entry name" value="F-BOX/RNI SUPERFAMILY PROTEIN-RELATED"/>
    <property type="match status" value="1"/>
</dbReference>
<dbReference type="CDD" id="cd22160">
    <property type="entry name" value="F-box_AtFBL13-like"/>
    <property type="match status" value="1"/>
</dbReference>
<accession>A0AAV5K387</accession>
<sequence length="510" mass="58163">METRSAKRKKLWFADHDADSGTDRISDLPDAVLYHILLLLDIKTIAQTCILSKRWRSLWSSFPDLDFTTIDPTGISPRTLNPNGAKRLHWLNRGTDFITQVLSLRSKNSDLRVLRFRAALSFSGLNGLIRCAIRQNVQELDVEVATHDYFNFPRSVISSESLRVFKLKSCDPGFRLPPVTVMRGGFRSLHTLSLSLVNLDDQPSLLDLFIDSSFPRLVILNLDECFGLKNLKVSCRMLENLTLENCSDLHGLDVSGDRLERLRVGSCFDAYCNKSWVKIDAPSLRFICWEYNAITETSCFQNLGSLHEASLGFLVLHESLSVAKLQSVSNLLSGLSHAQCLTLESQCVEILSNKNYFMHVLHPFDNLKSLELHTAFNKHNVLGLACLFRCSSMLQTLSIKIINDYKIQRRKWNKDLWDMPISPEEQFWESQTESLKSFLNHLNVVKIYGFLECENEVSLAKYLLKHGKALQEMTLCTGQCSHRDSLRRQKIRSQMMGFSRASSNAKIAFL</sequence>
<feature type="domain" description="F-box" evidence="1">
    <location>
        <begin position="22"/>
        <end position="70"/>
    </location>
</feature>
<dbReference type="Pfam" id="PF00646">
    <property type="entry name" value="F-box"/>
    <property type="match status" value="1"/>
</dbReference>